<dbReference type="EMBL" id="CP036272">
    <property type="protein sequence ID" value="QDT58816.1"/>
    <property type="molecule type" value="Genomic_DNA"/>
</dbReference>
<name>A0A517SRS8_9BACT</name>
<sequence>MALANNLSRGLSSLRHTWPDGLLEGQDSLALWIGQQSTLDRPAKRSESASKVSGIGQLRVANAESCCSKPEFPGFLGFFHHVTSGVNRVAMILPTQGNTPL</sequence>
<dbReference type="AlphaFoldDB" id="A0A517SRS8"/>
<reference evidence="1 2" key="1">
    <citation type="submission" date="2019-02" db="EMBL/GenBank/DDBJ databases">
        <title>Deep-cultivation of Planctomycetes and their phenomic and genomic characterization uncovers novel biology.</title>
        <authorList>
            <person name="Wiegand S."/>
            <person name="Jogler M."/>
            <person name="Boedeker C."/>
            <person name="Pinto D."/>
            <person name="Vollmers J."/>
            <person name="Rivas-Marin E."/>
            <person name="Kohn T."/>
            <person name="Peeters S.H."/>
            <person name="Heuer A."/>
            <person name="Rast P."/>
            <person name="Oberbeckmann S."/>
            <person name="Bunk B."/>
            <person name="Jeske O."/>
            <person name="Meyerdierks A."/>
            <person name="Storesund J.E."/>
            <person name="Kallscheuer N."/>
            <person name="Luecker S."/>
            <person name="Lage O.M."/>
            <person name="Pohl T."/>
            <person name="Merkel B.J."/>
            <person name="Hornburger P."/>
            <person name="Mueller R.-W."/>
            <person name="Bruemmer F."/>
            <person name="Labrenz M."/>
            <person name="Spormann A.M."/>
            <person name="Op den Camp H."/>
            <person name="Overmann J."/>
            <person name="Amann R."/>
            <person name="Jetten M.S.M."/>
            <person name="Mascher T."/>
            <person name="Medema M.H."/>
            <person name="Devos D.P."/>
            <person name="Kaster A.-K."/>
            <person name="Ovreas L."/>
            <person name="Rohde M."/>
            <person name="Galperin M.Y."/>
            <person name="Jogler C."/>
        </authorList>
    </citation>
    <scope>NUCLEOTIDE SEQUENCE [LARGE SCALE GENOMIC DNA]</scope>
    <source>
        <strain evidence="1 2">SV_7m_r</strain>
    </source>
</reference>
<accession>A0A517SRS8</accession>
<organism evidence="1 2">
    <name type="scientific">Stieleria bergensis</name>
    <dbReference type="NCBI Taxonomy" id="2528025"/>
    <lineage>
        <taxon>Bacteria</taxon>
        <taxon>Pseudomonadati</taxon>
        <taxon>Planctomycetota</taxon>
        <taxon>Planctomycetia</taxon>
        <taxon>Pirellulales</taxon>
        <taxon>Pirellulaceae</taxon>
        <taxon>Stieleria</taxon>
    </lineage>
</organism>
<keyword evidence="2" id="KW-1185">Reference proteome</keyword>
<evidence type="ECO:0000313" key="1">
    <source>
        <dbReference type="EMBL" id="QDT58816.1"/>
    </source>
</evidence>
<evidence type="ECO:0000313" key="2">
    <source>
        <dbReference type="Proteomes" id="UP000315003"/>
    </source>
</evidence>
<protein>
    <submittedName>
        <fullName evidence="1">Uncharacterized protein</fullName>
    </submittedName>
</protein>
<proteinExistence type="predicted"/>
<gene>
    <name evidence="1" type="ORF">SV7mr_13170</name>
</gene>
<dbReference type="Proteomes" id="UP000315003">
    <property type="component" value="Chromosome"/>
</dbReference>